<dbReference type="InterPro" id="IPR001173">
    <property type="entry name" value="Glyco_trans_2-like"/>
</dbReference>
<keyword evidence="2" id="KW-0808">Transferase</keyword>
<comment type="caution">
    <text evidence="2">The sequence shown here is derived from an EMBL/GenBank/DDBJ whole genome shotgun (WGS) entry which is preliminary data.</text>
</comment>
<evidence type="ECO:0000259" key="1">
    <source>
        <dbReference type="Pfam" id="PF00535"/>
    </source>
</evidence>
<dbReference type="InterPro" id="IPR029044">
    <property type="entry name" value="Nucleotide-diphossugar_trans"/>
</dbReference>
<name>A0A7W8ZKF3_9SPHI</name>
<dbReference type="Gene3D" id="3.90.550.10">
    <property type="entry name" value="Spore Coat Polysaccharide Biosynthesis Protein SpsA, Chain A"/>
    <property type="match status" value="1"/>
</dbReference>
<dbReference type="Proteomes" id="UP000537204">
    <property type="component" value="Unassembled WGS sequence"/>
</dbReference>
<dbReference type="CDD" id="cd06433">
    <property type="entry name" value="GT_2_WfgS_like"/>
    <property type="match status" value="1"/>
</dbReference>
<dbReference type="AlphaFoldDB" id="A0A7W8ZKF3"/>
<dbReference type="PANTHER" id="PTHR22916:SF67">
    <property type="entry name" value="COLANIC ACID BIOSYNTHESIS GLYCOSYL TRANSFERASE WCAE-RELATED"/>
    <property type="match status" value="1"/>
</dbReference>
<dbReference type="EMBL" id="JACHCE010000002">
    <property type="protein sequence ID" value="MBB5635651.1"/>
    <property type="molecule type" value="Genomic_DNA"/>
</dbReference>
<protein>
    <submittedName>
        <fullName evidence="2">Glycosyltransferase involved in cell wall biosynthesis</fullName>
    </submittedName>
</protein>
<dbReference type="PANTHER" id="PTHR22916">
    <property type="entry name" value="GLYCOSYLTRANSFERASE"/>
    <property type="match status" value="1"/>
</dbReference>
<dbReference type="GO" id="GO:0016758">
    <property type="term" value="F:hexosyltransferase activity"/>
    <property type="evidence" value="ECO:0007669"/>
    <property type="project" value="UniProtKB-ARBA"/>
</dbReference>
<evidence type="ECO:0000313" key="2">
    <source>
        <dbReference type="EMBL" id="MBB5635651.1"/>
    </source>
</evidence>
<gene>
    <name evidence="2" type="ORF">HDE68_001539</name>
</gene>
<feature type="domain" description="Glycosyltransferase 2-like" evidence="1">
    <location>
        <begin position="6"/>
        <end position="127"/>
    </location>
</feature>
<dbReference type="RefSeq" id="WP_183880580.1">
    <property type="nucleotide sequence ID" value="NZ_JACHCE010000002.1"/>
</dbReference>
<organism evidence="2 3">
    <name type="scientific">Pedobacter cryoconitis</name>
    <dbReference type="NCBI Taxonomy" id="188932"/>
    <lineage>
        <taxon>Bacteria</taxon>
        <taxon>Pseudomonadati</taxon>
        <taxon>Bacteroidota</taxon>
        <taxon>Sphingobacteriia</taxon>
        <taxon>Sphingobacteriales</taxon>
        <taxon>Sphingobacteriaceae</taxon>
        <taxon>Pedobacter</taxon>
    </lineage>
</organism>
<sequence>MDTKISIITVNYNDNSGLQKTVNSVLNQSLRNFEFIIIDGNSSDGSKEFLQQNRDHSIRWISEPDRGIYHAMNKGIQMATGKYLLFLNSGDVLFDNEVIKQVDHEIDGTYGIYYCDIIFDEPKQKKKVVFPDTLSFTFFFKQSLSHQATFIKRKLFDEIFLYNEDFKIVSDWEFFIYAICKQNVPYKHLDILTTIYDGNGISSNSENLKMMYQERNISLMKHFPTFISDYTQISELEHKRVKQFFFIKEHPFAWKILKICIKTILFFIQRKKI</sequence>
<proteinExistence type="predicted"/>
<accession>A0A7W8ZKF3</accession>
<dbReference type="Pfam" id="PF00535">
    <property type="entry name" value="Glycos_transf_2"/>
    <property type="match status" value="1"/>
</dbReference>
<dbReference type="SUPFAM" id="SSF53448">
    <property type="entry name" value="Nucleotide-diphospho-sugar transferases"/>
    <property type="match status" value="1"/>
</dbReference>
<reference evidence="2 3" key="1">
    <citation type="submission" date="2020-08" db="EMBL/GenBank/DDBJ databases">
        <title>Genomic Encyclopedia of Type Strains, Phase IV (KMG-V): Genome sequencing to study the core and pangenomes of soil and plant-associated prokaryotes.</title>
        <authorList>
            <person name="Whitman W."/>
        </authorList>
    </citation>
    <scope>NUCLEOTIDE SEQUENCE [LARGE SCALE GENOMIC DNA]</scope>
    <source>
        <strain evidence="2 3">S3M1</strain>
    </source>
</reference>
<evidence type="ECO:0000313" key="3">
    <source>
        <dbReference type="Proteomes" id="UP000537204"/>
    </source>
</evidence>